<evidence type="ECO:0000256" key="4">
    <source>
        <dbReference type="ARBA" id="ARBA00023295"/>
    </source>
</evidence>
<comment type="similarity">
    <text evidence="1 5">Belongs to the glycosyl hydrolase 32 family.</text>
</comment>
<dbReference type="InterPro" id="IPR023296">
    <property type="entry name" value="Glyco_hydro_beta-prop_sf"/>
</dbReference>
<dbReference type="InterPro" id="IPR013148">
    <property type="entry name" value="Glyco_hydro_32_N"/>
</dbReference>
<evidence type="ECO:0000256" key="3">
    <source>
        <dbReference type="ARBA" id="ARBA00022801"/>
    </source>
</evidence>
<gene>
    <name evidence="8" type="ORF">ANIA_03837</name>
</gene>
<organism evidence="8 9">
    <name type="scientific">Emericella nidulans (strain FGSC A4 / ATCC 38163 / CBS 112.46 / NRRL 194 / M139)</name>
    <name type="common">Aspergillus nidulans</name>
    <dbReference type="NCBI Taxonomy" id="227321"/>
    <lineage>
        <taxon>Eukaryota</taxon>
        <taxon>Fungi</taxon>
        <taxon>Dikarya</taxon>
        <taxon>Ascomycota</taxon>
        <taxon>Pezizomycotina</taxon>
        <taxon>Eurotiomycetes</taxon>
        <taxon>Eurotiomycetidae</taxon>
        <taxon>Eurotiales</taxon>
        <taxon>Aspergillaceae</taxon>
        <taxon>Aspergillus</taxon>
        <taxon>Aspergillus subgen. Nidulantes</taxon>
    </lineage>
</organism>
<dbReference type="GO" id="GO:0006879">
    <property type="term" value="P:intracellular iron ion homeostasis"/>
    <property type="evidence" value="ECO:0000318"/>
    <property type="project" value="GO_Central"/>
</dbReference>
<dbReference type="Proteomes" id="UP000000560">
    <property type="component" value="Chromosome II"/>
</dbReference>
<dbReference type="FunFam" id="2.115.10.20:FF:000011">
    <property type="entry name" value="Glycosyl hydrolases family 32 superfamily"/>
    <property type="match status" value="1"/>
</dbReference>
<dbReference type="KEGG" id="ani:ANIA_03837"/>
<dbReference type="Pfam" id="PF00251">
    <property type="entry name" value="Glyco_hydro_32N"/>
    <property type="match status" value="1"/>
</dbReference>
<name>C8V6J6_EMENI</name>
<sequence>MPGAMSTPSKPTAPAFTRWRPKFHLLAPSNWLNDPCGPGYDPCTGRYHLAYQWNPKDNEWGDICWGRATSCDLVSWEIDPEPCLAPSAPYDSKGIFTGCFQSTNLQGQQDGTLTYFYTSVKSLPIHYTLPYSNGCETLSIALSRDAGRTWERHAQNPILPGPPAGLQVYGWRDPFVCSWPSAPESVREAARQVVGEGDVMYGFISGGLVNKTPTVFVYAITRNTLTEWKYVGILLDVGLNYTLSRWSGDLGVNWEVSNLVTLTNKEGTSRDFLIMGVEGCIPSPDPNRPAARDRRIQRSQLWTCIKQNETRGQTQTALMQTSFGGIFDSGLFYAANSFFDPVTQRQVVFGWITEEDLPDTTRKEQGWSGLVSLPRTLTLQTIHCVKRARSTTSLGDITSVEAVPDEQGTYTVHTLGVELDPRVEELRKGARVLTREALDLSFNVDEAGTVMAATTSTQSSGCFVPLDTTRWEVDAEIAVGRKCSRVGMVIFHDEDYTAKTTLFWDPVHETFQVERPRPSNINPDINHAPEVTPHTLFTYTNPATTTNDNTASEIETEEPLRIHALFDSSVLEVFVNGRTAITTRIYHSGGRTKTDGPKCVGVQFFADAENAGCDADAHAHSGGGAGGKEAPARLIHATIWDSLACL</sequence>
<feature type="domain" description="Glycosyl hydrolase family 32 N-terminal" evidence="6">
    <location>
        <begin position="24"/>
        <end position="381"/>
    </location>
</feature>
<evidence type="ECO:0000259" key="7">
    <source>
        <dbReference type="Pfam" id="PF08244"/>
    </source>
</evidence>
<dbReference type="InterPro" id="IPR013189">
    <property type="entry name" value="Glyco_hydro_32_C"/>
</dbReference>
<keyword evidence="2" id="KW-0732">Signal</keyword>
<evidence type="ECO:0000256" key="1">
    <source>
        <dbReference type="ARBA" id="ARBA00009902"/>
    </source>
</evidence>
<dbReference type="HOGENOM" id="CLU_013784_1_0_1"/>
<dbReference type="GO" id="GO:0000293">
    <property type="term" value="F:ferric-chelate reductase activity"/>
    <property type="evidence" value="ECO:0000318"/>
    <property type="project" value="GO_Central"/>
</dbReference>
<dbReference type="PANTHER" id="PTHR42800:SF3">
    <property type="entry name" value="GLYCOSYL HYDROLASE FAMILY 32 N-TERMINAL DOMAIN-CONTAINING PROTEIN"/>
    <property type="match status" value="1"/>
</dbReference>
<dbReference type="AlphaFoldDB" id="C8V6J6"/>
<evidence type="ECO:0000259" key="6">
    <source>
        <dbReference type="Pfam" id="PF00251"/>
    </source>
</evidence>
<keyword evidence="4 5" id="KW-0326">Glycosidase</keyword>
<dbReference type="GO" id="GO:0006826">
    <property type="term" value="P:iron ion transport"/>
    <property type="evidence" value="ECO:0000318"/>
    <property type="project" value="GO_Central"/>
</dbReference>
<dbReference type="InterPro" id="IPR001362">
    <property type="entry name" value="Glyco_hydro_32"/>
</dbReference>
<dbReference type="STRING" id="227321.C8V6J6"/>
<dbReference type="InterPro" id="IPR013320">
    <property type="entry name" value="ConA-like_dom_sf"/>
</dbReference>
<dbReference type="PANTHER" id="PTHR42800">
    <property type="entry name" value="EXOINULINASE INUD (AFU_ORTHOLOGUE AFUA_5G00480)"/>
    <property type="match status" value="1"/>
</dbReference>
<dbReference type="GO" id="GO:0005975">
    <property type="term" value="P:carbohydrate metabolic process"/>
    <property type="evidence" value="ECO:0007669"/>
    <property type="project" value="InterPro"/>
</dbReference>
<proteinExistence type="inferred from homology"/>
<dbReference type="InParanoid" id="C8V6J6"/>
<dbReference type="SMART" id="SM00640">
    <property type="entry name" value="Glyco_32"/>
    <property type="match status" value="1"/>
</dbReference>
<keyword evidence="9" id="KW-1185">Reference proteome</keyword>
<dbReference type="Pfam" id="PF08244">
    <property type="entry name" value="Glyco_hydro_32C"/>
    <property type="match status" value="1"/>
</dbReference>
<dbReference type="OMA" id="SGIFDHG"/>
<dbReference type="OrthoDB" id="202537at2759"/>
<dbReference type="SUPFAM" id="SSF49899">
    <property type="entry name" value="Concanavalin A-like lectins/glucanases"/>
    <property type="match status" value="1"/>
</dbReference>
<dbReference type="eggNOG" id="KOG0228">
    <property type="taxonomic scope" value="Eukaryota"/>
</dbReference>
<dbReference type="SUPFAM" id="SSF75005">
    <property type="entry name" value="Arabinanase/levansucrase/invertase"/>
    <property type="match status" value="1"/>
</dbReference>
<dbReference type="VEuPathDB" id="FungiDB:AN3837"/>
<accession>C8V6J6</accession>
<evidence type="ECO:0000256" key="5">
    <source>
        <dbReference type="RuleBase" id="RU362110"/>
    </source>
</evidence>
<evidence type="ECO:0000313" key="9">
    <source>
        <dbReference type="Proteomes" id="UP000000560"/>
    </source>
</evidence>
<protein>
    <submittedName>
        <fullName evidence="8">Glycosyl hydrolases family 32 superfamily (AFU_orthologue AFUA_6G05000)</fullName>
    </submittedName>
</protein>
<dbReference type="Gene3D" id="2.60.120.560">
    <property type="entry name" value="Exo-inulinase, domain 1"/>
    <property type="match status" value="1"/>
</dbReference>
<feature type="domain" description="Glycosyl hydrolase family 32 C-terminal" evidence="7">
    <location>
        <begin position="457"/>
        <end position="612"/>
    </location>
</feature>
<dbReference type="GO" id="GO:0004553">
    <property type="term" value="F:hydrolase activity, hydrolyzing O-glycosyl compounds"/>
    <property type="evidence" value="ECO:0007669"/>
    <property type="project" value="InterPro"/>
</dbReference>
<evidence type="ECO:0000313" key="8">
    <source>
        <dbReference type="EMBL" id="CBF75271.1"/>
    </source>
</evidence>
<dbReference type="RefSeq" id="XP_050467435.1">
    <property type="nucleotide sequence ID" value="XM_050611401.1"/>
</dbReference>
<keyword evidence="3 5" id="KW-0378">Hydrolase</keyword>
<dbReference type="CDD" id="cd18621">
    <property type="entry name" value="GH32_XdINV-like"/>
    <property type="match status" value="1"/>
</dbReference>
<reference evidence="9" key="2">
    <citation type="journal article" date="2009" name="Fungal Genet. Biol.">
        <title>The 2008 update of the Aspergillus nidulans genome annotation: a community effort.</title>
        <authorList>
            <person name="Wortman J.R."/>
            <person name="Gilsenan J.M."/>
            <person name="Joardar V."/>
            <person name="Deegan J."/>
            <person name="Clutterbuck J."/>
            <person name="Andersen M.R."/>
            <person name="Archer D."/>
            <person name="Bencina M."/>
            <person name="Braus G."/>
            <person name="Coutinho P."/>
            <person name="von Dohren H."/>
            <person name="Doonan J."/>
            <person name="Driessen A.J."/>
            <person name="Durek P."/>
            <person name="Espeso E."/>
            <person name="Fekete E."/>
            <person name="Flipphi M."/>
            <person name="Estrada C.G."/>
            <person name="Geysens S."/>
            <person name="Goldman G."/>
            <person name="de Groot P.W."/>
            <person name="Hansen K."/>
            <person name="Harris S.D."/>
            <person name="Heinekamp T."/>
            <person name="Helmstaedt K."/>
            <person name="Henrissat B."/>
            <person name="Hofmann G."/>
            <person name="Homan T."/>
            <person name="Horio T."/>
            <person name="Horiuchi H."/>
            <person name="James S."/>
            <person name="Jones M."/>
            <person name="Karaffa L."/>
            <person name="Karanyi Z."/>
            <person name="Kato M."/>
            <person name="Keller N."/>
            <person name="Kelly D.E."/>
            <person name="Kiel J.A."/>
            <person name="Kim J.M."/>
            <person name="van der Klei I.J."/>
            <person name="Klis F.M."/>
            <person name="Kovalchuk A."/>
            <person name="Krasevec N."/>
            <person name="Kubicek C.P."/>
            <person name="Liu B."/>
            <person name="Maccabe A."/>
            <person name="Meyer V."/>
            <person name="Mirabito P."/>
            <person name="Miskei M."/>
            <person name="Mos M."/>
            <person name="Mullins J."/>
            <person name="Nelson D.R."/>
            <person name="Nielsen J."/>
            <person name="Oakley B.R."/>
            <person name="Osmani S.A."/>
            <person name="Pakula T."/>
            <person name="Paszewski A."/>
            <person name="Paulsen I."/>
            <person name="Pilsyk S."/>
            <person name="Pocsi I."/>
            <person name="Punt P.J."/>
            <person name="Ram A.F."/>
            <person name="Ren Q."/>
            <person name="Robellet X."/>
            <person name="Robson G."/>
            <person name="Seiboth B."/>
            <person name="van Solingen P."/>
            <person name="Specht T."/>
            <person name="Sun J."/>
            <person name="Taheri-Talesh N."/>
            <person name="Takeshita N."/>
            <person name="Ussery D."/>
            <person name="vanKuyk P.A."/>
            <person name="Visser H."/>
            <person name="van de Vondervoort P.J."/>
            <person name="de Vries R.P."/>
            <person name="Walton J."/>
            <person name="Xiang X."/>
            <person name="Xiong Y."/>
            <person name="Zeng A.P."/>
            <person name="Brandt B.W."/>
            <person name="Cornell M.J."/>
            <person name="van den Hondel C.A."/>
            <person name="Visser J."/>
            <person name="Oliver S.G."/>
            <person name="Turner G."/>
        </authorList>
    </citation>
    <scope>GENOME REANNOTATION</scope>
    <source>
        <strain evidence="9">FGSC A4 / ATCC 38163 / CBS 112.46 / NRRL 194 / M139</strain>
    </source>
</reference>
<dbReference type="GO" id="GO:0015677">
    <property type="term" value="P:copper ion import"/>
    <property type="evidence" value="ECO:0000318"/>
    <property type="project" value="GO_Central"/>
</dbReference>
<dbReference type="GO" id="GO:0005886">
    <property type="term" value="C:plasma membrane"/>
    <property type="evidence" value="ECO:0000318"/>
    <property type="project" value="GO_Central"/>
</dbReference>
<dbReference type="EMBL" id="BN001302">
    <property type="protein sequence ID" value="CBF75271.1"/>
    <property type="molecule type" value="Genomic_DNA"/>
</dbReference>
<dbReference type="GeneID" id="2873260"/>
<dbReference type="Gene3D" id="2.115.10.20">
    <property type="entry name" value="Glycosyl hydrolase domain, family 43"/>
    <property type="match status" value="1"/>
</dbReference>
<evidence type="ECO:0000256" key="2">
    <source>
        <dbReference type="ARBA" id="ARBA00022729"/>
    </source>
</evidence>
<reference evidence="9" key="1">
    <citation type="journal article" date="2005" name="Nature">
        <title>Sequencing of Aspergillus nidulans and comparative analysis with A. fumigatus and A. oryzae.</title>
        <authorList>
            <person name="Galagan J.E."/>
            <person name="Calvo S.E."/>
            <person name="Cuomo C."/>
            <person name="Ma L.J."/>
            <person name="Wortman J.R."/>
            <person name="Batzoglou S."/>
            <person name="Lee S.I."/>
            <person name="Basturkmen M."/>
            <person name="Spevak C.C."/>
            <person name="Clutterbuck J."/>
            <person name="Kapitonov V."/>
            <person name="Jurka J."/>
            <person name="Scazzocchio C."/>
            <person name="Farman M."/>
            <person name="Butler J."/>
            <person name="Purcell S."/>
            <person name="Harris S."/>
            <person name="Braus G.H."/>
            <person name="Draht O."/>
            <person name="Busch S."/>
            <person name="D'Enfert C."/>
            <person name="Bouchier C."/>
            <person name="Goldman G.H."/>
            <person name="Bell-Pedersen D."/>
            <person name="Griffiths-Jones S."/>
            <person name="Doonan J.H."/>
            <person name="Yu J."/>
            <person name="Vienken K."/>
            <person name="Pain A."/>
            <person name="Freitag M."/>
            <person name="Selker E.U."/>
            <person name="Archer D.B."/>
            <person name="Penalva M.A."/>
            <person name="Oakley B.R."/>
            <person name="Momany M."/>
            <person name="Tanaka T."/>
            <person name="Kumagai T."/>
            <person name="Asai K."/>
            <person name="Machida M."/>
            <person name="Nierman W.C."/>
            <person name="Denning D.W."/>
            <person name="Caddick M."/>
            <person name="Hynes M."/>
            <person name="Paoletti M."/>
            <person name="Fischer R."/>
            <person name="Miller B."/>
            <person name="Dyer P."/>
            <person name="Sachs M.S."/>
            <person name="Osmani S.A."/>
            <person name="Birren B.W."/>
        </authorList>
    </citation>
    <scope>NUCLEOTIDE SEQUENCE [LARGE SCALE GENOMIC DNA]</scope>
    <source>
        <strain evidence="9">FGSC A4 / ATCC 38163 / CBS 112.46 / NRRL 194 / M139</strain>
    </source>
</reference>